<comment type="caution">
    <text evidence="1">The sequence shown here is derived from an EMBL/GenBank/DDBJ whole genome shotgun (WGS) entry which is preliminary data.</text>
</comment>
<name>A0ACC5RK03_ENTAG</name>
<gene>
    <name evidence="1" type="ORF">JJL49_06840</name>
</gene>
<protein>
    <submittedName>
        <fullName evidence="1">Fimbrial biogenesis outer membrane usher protein</fullName>
    </submittedName>
</protein>
<accession>A0ACC5RK03</accession>
<evidence type="ECO:0000313" key="1">
    <source>
        <dbReference type="EMBL" id="MBK4724940.1"/>
    </source>
</evidence>
<reference evidence="1" key="1">
    <citation type="submission" date="2021-01" db="EMBL/GenBank/DDBJ databases">
        <title>Draft genome of Pantoea agglomerans Eh 335.</title>
        <authorList>
            <person name="Emsley S.A."/>
            <person name="Oline D.K."/>
            <person name="Saw J.H."/>
            <person name="Ushijima B."/>
            <person name="Videau P."/>
            <person name="Koyack M.J."/>
        </authorList>
    </citation>
    <scope>NUCLEOTIDE SEQUENCE</scope>
    <source>
        <strain evidence="1">Eh 335</strain>
    </source>
</reference>
<dbReference type="EMBL" id="JAEOXF010000003">
    <property type="protein sequence ID" value="MBK4724940.1"/>
    <property type="molecule type" value="Genomic_DNA"/>
</dbReference>
<dbReference type="Proteomes" id="UP000633731">
    <property type="component" value="Unassembled WGS sequence"/>
</dbReference>
<organism evidence="1 2">
    <name type="scientific">Enterobacter agglomerans</name>
    <name type="common">Erwinia herbicola</name>
    <name type="synonym">Pantoea agglomerans</name>
    <dbReference type="NCBI Taxonomy" id="549"/>
    <lineage>
        <taxon>Bacteria</taxon>
        <taxon>Pseudomonadati</taxon>
        <taxon>Pseudomonadota</taxon>
        <taxon>Gammaproteobacteria</taxon>
        <taxon>Enterobacterales</taxon>
        <taxon>Erwiniaceae</taxon>
        <taxon>Pantoea</taxon>
        <taxon>Pantoea agglomerans group</taxon>
    </lineage>
</organism>
<sequence length="817" mass="90002">MPKFKINRVTLHLMLICSLLLKQHISYALTFNTDFLAGKSSHADLSRFYTNSDLPSGNYDIDIYVNGDWKGKYDAKVVSSLTDIRINVKEFTRMGLRKIIDNPKNVKNEFLNVYALSTGIKSSFDASQMRLDLSVPQQEMDTKWQGYIDPKFWSEGIPGLTLSYQANYYHSASNNHQNEDNGYISLNTGLNLLNWQLRDNSSYNYSRTGKSDWQNNTRYLQRNISTINSQLRIGDSYTPSDLFDSYRFRGVSMGTDIRMFPDAMQGFAPIVHGVAQTNALVKIIQNGVTIYQQNVSPGPFAINDILPTGSGGDLNVEVDEADGRIQRFTVPYSSVPGMLKPGVNVYNLAMGQVRIPQISVHPDFIQGTWRRGMTNLFTAYAGGIWSSHYGSVLVGTGLNLPVGALSFDVTQARQASYRHVDSSSGQSYRLAYSKFFTDTGTNFALAAYRYSTSGFLTMEDSAQRESNGGKNTIANSGTINQKNSFNFNVNQNLGGSAGSLFLSGTLRNYWGEANSNKEYQVGYSNTLSNVTFNVSASRTRNNDNREEMRYYLGFSVPFSVFDSPIYLSTNSSFTQNHYSNSDIGLSGTAGKANQWNYNVDVANSRGGNTTTNANVGYRASATTMNASWSQSSNFSQEGLGMTGSLVAYQGGVLFANQVGSTFAIIDAPGVANAAVNSDATIITNRQGKALVPYMSPYRKNAMTLDTTNLGDNVQLLGNRKDVVPYAGSISYVKFETDQRKSFIFHAVDRNSAPLPFGALVTDSKNNEIGYVGQGSVVFVHSEKLPDRVIVHFSGEDNSTCSITQPKTNLGSDVNHCH</sequence>
<keyword evidence="2" id="KW-1185">Reference proteome</keyword>
<proteinExistence type="predicted"/>
<evidence type="ECO:0000313" key="2">
    <source>
        <dbReference type="Proteomes" id="UP000633731"/>
    </source>
</evidence>